<name>A0A9W6WGM9_9STRA</name>
<dbReference type="EMBL" id="BSXW01000096">
    <property type="protein sequence ID" value="GMF11996.1"/>
    <property type="molecule type" value="Genomic_DNA"/>
</dbReference>
<dbReference type="Proteomes" id="UP001165083">
    <property type="component" value="Unassembled WGS sequence"/>
</dbReference>
<evidence type="ECO:0000256" key="3">
    <source>
        <dbReference type="ARBA" id="ARBA00022824"/>
    </source>
</evidence>
<evidence type="ECO:0000256" key="7">
    <source>
        <dbReference type="RuleBase" id="RU366065"/>
    </source>
</evidence>
<reference evidence="8" key="1">
    <citation type="submission" date="2023-04" db="EMBL/GenBank/DDBJ databases">
        <title>Phytophthora lilii NBRC 32176.</title>
        <authorList>
            <person name="Ichikawa N."/>
            <person name="Sato H."/>
            <person name="Tonouchi N."/>
        </authorList>
    </citation>
    <scope>NUCLEOTIDE SEQUENCE</scope>
    <source>
        <strain evidence="8">NBRC 32176</strain>
    </source>
</reference>
<evidence type="ECO:0000313" key="8">
    <source>
        <dbReference type="EMBL" id="GMF11996.1"/>
    </source>
</evidence>
<dbReference type="InterPro" id="IPR007233">
    <property type="entry name" value="TRAPPC"/>
</dbReference>
<dbReference type="AlphaFoldDB" id="A0A9W6WGM9"/>
<dbReference type="GO" id="GO:0005783">
    <property type="term" value="C:endoplasmic reticulum"/>
    <property type="evidence" value="ECO:0007669"/>
    <property type="project" value="UniProtKB-SubCell"/>
</dbReference>
<evidence type="ECO:0000256" key="5">
    <source>
        <dbReference type="ARBA" id="ARBA00023034"/>
    </source>
</evidence>
<accession>A0A9W6WGM9</accession>
<keyword evidence="9" id="KW-1185">Reference proteome</keyword>
<evidence type="ECO:0000256" key="4">
    <source>
        <dbReference type="ARBA" id="ARBA00022892"/>
    </source>
</evidence>
<dbReference type="CDD" id="cd14856">
    <property type="entry name" value="TRAPPC4_synbindin"/>
    <property type="match status" value="1"/>
</dbReference>
<keyword evidence="5 7" id="KW-0333">Golgi apparatus</keyword>
<dbReference type="GO" id="GO:0030008">
    <property type="term" value="C:TRAPP complex"/>
    <property type="evidence" value="ECO:0007669"/>
    <property type="project" value="UniProtKB-UniRule"/>
</dbReference>
<keyword evidence="3 7" id="KW-0256">Endoplasmic reticulum</keyword>
<comment type="subcellular location">
    <subcellularLocation>
        <location evidence="7">Endoplasmic reticulum</location>
    </subcellularLocation>
    <subcellularLocation>
        <location evidence="7">Golgi apparatus</location>
        <location evidence="7">cis-Golgi network</location>
    </subcellularLocation>
    <subcellularLocation>
        <location evidence="1">Golgi apparatus</location>
    </subcellularLocation>
</comment>
<evidence type="ECO:0000256" key="2">
    <source>
        <dbReference type="ARBA" id="ARBA00022448"/>
    </source>
</evidence>
<evidence type="ECO:0000256" key="1">
    <source>
        <dbReference type="ARBA" id="ARBA00004555"/>
    </source>
</evidence>
<keyword evidence="2 7" id="KW-0813">Transport</keyword>
<dbReference type="PANTHER" id="PTHR23249:SF15">
    <property type="entry name" value="TRAFFICKING PROTEIN PARTICLE COMPLEX SUBUNIT 4"/>
    <property type="match status" value="1"/>
</dbReference>
<dbReference type="Pfam" id="PF04099">
    <property type="entry name" value="Sybindin"/>
    <property type="match status" value="1"/>
</dbReference>
<dbReference type="GO" id="GO:0006888">
    <property type="term" value="P:endoplasmic reticulum to Golgi vesicle-mediated transport"/>
    <property type="evidence" value="ECO:0007669"/>
    <property type="project" value="UniProtKB-UniRule"/>
</dbReference>
<dbReference type="SMART" id="SM01399">
    <property type="entry name" value="Sybindin"/>
    <property type="match status" value="1"/>
</dbReference>
<dbReference type="InterPro" id="IPR011012">
    <property type="entry name" value="Longin-like_dom_sf"/>
</dbReference>
<dbReference type="SUPFAM" id="SSF64356">
    <property type="entry name" value="SNARE-like"/>
    <property type="match status" value="1"/>
</dbReference>
<dbReference type="Gene3D" id="3.30.450.70">
    <property type="match status" value="1"/>
</dbReference>
<dbReference type="PANTHER" id="PTHR23249">
    <property type="entry name" value="TRAFFICKING PROTEIN PARTICLE COMPLEX SUBUNIT"/>
    <property type="match status" value="1"/>
</dbReference>
<organism evidence="8 9">
    <name type="scientific">Phytophthora lilii</name>
    <dbReference type="NCBI Taxonomy" id="2077276"/>
    <lineage>
        <taxon>Eukaryota</taxon>
        <taxon>Sar</taxon>
        <taxon>Stramenopiles</taxon>
        <taxon>Oomycota</taxon>
        <taxon>Peronosporomycetes</taxon>
        <taxon>Peronosporales</taxon>
        <taxon>Peronosporaceae</taxon>
        <taxon>Phytophthora</taxon>
    </lineage>
</organism>
<comment type="similarity">
    <text evidence="6">Belongs to the TRAPP small subunits family. TRAPPC4 subfamily.</text>
</comment>
<comment type="subunit">
    <text evidence="7">Part of the multisubunit transport protein particle (TRAPP) complex.</text>
</comment>
<dbReference type="OrthoDB" id="246406at2759"/>
<evidence type="ECO:0000256" key="6">
    <source>
        <dbReference type="ARBA" id="ARBA00038179"/>
    </source>
</evidence>
<comment type="caution">
    <text evidence="8">The sequence shown here is derived from an EMBL/GenBank/DDBJ whole genome shotgun (WGS) entry which is preliminary data.</text>
</comment>
<proteinExistence type="inferred from homology"/>
<dbReference type="GO" id="GO:0005794">
    <property type="term" value="C:Golgi apparatus"/>
    <property type="evidence" value="ECO:0007669"/>
    <property type="project" value="UniProtKB-SubCell"/>
</dbReference>
<protein>
    <recommendedName>
        <fullName evidence="7">Trafficking protein particle complex subunit</fullName>
    </recommendedName>
</protein>
<sequence length="191" mass="21045">MLHSLYIINKAGGLIYQQDLSPAAPKLSSNDHLRLGSTFHSMHAIAALAAPTRSGGIDSLETASFRLQCLQTPTGIKFFITAALGTPDLDVALQTVYELYVDYVLKVRGSRGEDAGLALTSSCRRPEPLLRAGDAHPLQPLQHRAQELRGQVQPRERAASAADQQRHRRVLLSRDDGRLRRQHGLLFFVDS</sequence>
<evidence type="ECO:0000313" key="9">
    <source>
        <dbReference type="Proteomes" id="UP001165083"/>
    </source>
</evidence>
<gene>
    <name evidence="8" type="ORF">Plil01_000265700</name>
</gene>
<keyword evidence="4 7" id="KW-0931">ER-Golgi transport</keyword>